<dbReference type="InterPro" id="IPR032071">
    <property type="entry name" value="DUF4806"/>
</dbReference>
<dbReference type="EnsemblMetazoa" id="AAEL022475-RA">
    <property type="protein sequence ID" value="AAEL022475-PA"/>
    <property type="gene ID" value="AAEL022475"/>
</dbReference>
<dbReference type="OrthoDB" id="7764725at2759"/>
<feature type="compositionally biased region" description="Basic residues" evidence="1">
    <location>
        <begin position="500"/>
        <end position="511"/>
    </location>
</feature>
<reference evidence="3 4" key="1">
    <citation type="submission" date="2017-06" db="EMBL/GenBank/DDBJ databases">
        <title>Aedes aegypti genome working group (AGWG) sequencing and assembly.</title>
        <authorList>
            <consortium name="Aedes aegypti Genome Working Group (AGWG)"/>
            <person name="Matthews B.J."/>
        </authorList>
    </citation>
    <scope>NUCLEOTIDE SEQUENCE [LARGE SCALE GENOMIC DNA]</scope>
    <source>
        <strain evidence="3 4">LVP_AGWG</strain>
    </source>
</reference>
<gene>
    <name evidence="3" type="primary">110676897</name>
</gene>
<protein>
    <recommendedName>
        <fullName evidence="2">DUF4806 domain-containing protein</fullName>
    </recommendedName>
</protein>
<dbReference type="InParanoid" id="A0A6I8U4E6"/>
<keyword evidence="4" id="KW-1185">Reference proteome</keyword>
<feature type="region of interest" description="Disordered" evidence="1">
    <location>
        <begin position="219"/>
        <end position="242"/>
    </location>
</feature>
<feature type="compositionally biased region" description="Basic and acidic residues" evidence="1">
    <location>
        <begin position="225"/>
        <end position="242"/>
    </location>
</feature>
<proteinExistence type="predicted"/>
<dbReference type="Proteomes" id="UP000008820">
    <property type="component" value="Chromosome 2"/>
</dbReference>
<evidence type="ECO:0000313" key="3">
    <source>
        <dbReference type="EnsemblMetazoa" id="AAEL022475-PA"/>
    </source>
</evidence>
<accession>A0A6I8U4E6</accession>
<evidence type="ECO:0000256" key="1">
    <source>
        <dbReference type="SAM" id="MobiDB-lite"/>
    </source>
</evidence>
<feature type="compositionally biased region" description="Acidic residues" evidence="1">
    <location>
        <begin position="533"/>
        <end position="547"/>
    </location>
</feature>
<feature type="domain" description="DUF4806" evidence="2">
    <location>
        <begin position="380"/>
        <end position="466"/>
    </location>
</feature>
<evidence type="ECO:0000259" key="2">
    <source>
        <dbReference type="Pfam" id="PF16064"/>
    </source>
</evidence>
<evidence type="ECO:0000313" key="4">
    <source>
        <dbReference type="Proteomes" id="UP000008820"/>
    </source>
</evidence>
<dbReference type="Pfam" id="PF16064">
    <property type="entry name" value="DUF4806"/>
    <property type="match status" value="1"/>
</dbReference>
<dbReference type="AlphaFoldDB" id="A0A6I8U4E6"/>
<reference evidence="3" key="2">
    <citation type="submission" date="2020-05" db="UniProtKB">
        <authorList>
            <consortium name="EnsemblMetazoa"/>
        </authorList>
    </citation>
    <scope>IDENTIFICATION</scope>
    <source>
        <strain evidence="3">LVP_AGWG</strain>
    </source>
</reference>
<organism evidence="3 4">
    <name type="scientific">Aedes aegypti</name>
    <name type="common">Yellowfever mosquito</name>
    <name type="synonym">Culex aegypti</name>
    <dbReference type="NCBI Taxonomy" id="7159"/>
    <lineage>
        <taxon>Eukaryota</taxon>
        <taxon>Metazoa</taxon>
        <taxon>Ecdysozoa</taxon>
        <taxon>Arthropoda</taxon>
        <taxon>Hexapoda</taxon>
        <taxon>Insecta</taxon>
        <taxon>Pterygota</taxon>
        <taxon>Neoptera</taxon>
        <taxon>Endopterygota</taxon>
        <taxon>Diptera</taxon>
        <taxon>Nematocera</taxon>
        <taxon>Culicoidea</taxon>
        <taxon>Culicidae</taxon>
        <taxon>Culicinae</taxon>
        <taxon>Aedini</taxon>
        <taxon>Aedes</taxon>
        <taxon>Stegomyia</taxon>
    </lineage>
</organism>
<sequence>MFTVAQFFEKQQLRVLAVPVSWVRDGCLLWPKLPSNEKIEKLRNGGCEFHGATKRIPVIVSRKYKSLHSAEAAAEDLLKQEVSDIETKRKLLKHRKSKPEESRPLKDYNKIISEIASSKKPALDSDIAIHQQEHPGTIAASSQLVQLPPQDYSSVPTYIQPRELGHQTQRPPINSLPVKTDRAQLAANFVETVQALGTQSVTQSETGYLPQVIFKKPVDQSNRAKSSDIARPRQIQRNEEPFHRDEAAHAVLELPDGEQQFQSVYVTDDNIVYLNPTLNNPDSIDSSGNIMDSIGEIKVAMESLKSAITNVGTTVNTLRAEVSEMRNDMTRFKDGIKETVRQVVEDCLEKSFPRFATMLDMDSKGHTTSEHSTVEEHKLINDEEDLFAFNKTLSSKQVFDDYVKYFTKIIPPITYYAKGDSACYLLVDCLFTRAFWNSFTWTGINRGNKSKRGFREFANVLQLLLAIVSVGDPTYTNMKLEAFCKNRLFRYSKTRSSSKQLRKSTCRRTKTKKDDANENHDGAEQVNYGSYDDGPDNGESFDDDELGDTPMDNITSGSNQDDSDDEVDRDIDVKSHVEVLMNSDDE</sequence>
<feature type="compositionally biased region" description="Basic and acidic residues" evidence="1">
    <location>
        <begin position="512"/>
        <end position="523"/>
    </location>
</feature>
<name>A0A6I8U4E6_AEDAE</name>
<feature type="region of interest" description="Disordered" evidence="1">
    <location>
        <begin position="495"/>
        <end position="586"/>
    </location>
</feature>